<keyword evidence="3" id="KW-1185">Reference proteome</keyword>
<comment type="caution">
    <text evidence="2">The sequence shown here is derived from an EMBL/GenBank/DDBJ whole genome shotgun (WGS) entry which is preliminary data.</text>
</comment>
<protein>
    <recommendedName>
        <fullName evidence="4">Orc1-like AAA ATPase domain-containing protein</fullName>
    </recommendedName>
</protein>
<dbReference type="Proteomes" id="UP000219182">
    <property type="component" value="Unassembled WGS sequence"/>
</dbReference>
<gene>
    <name evidence="2" type="ORF">CN311_15980</name>
</gene>
<evidence type="ECO:0008006" key="4">
    <source>
        <dbReference type="Google" id="ProtNLM"/>
    </source>
</evidence>
<evidence type="ECO:0000313" key="3">
    <source>
        <dbReference type="Proteomes" id="UP000219182"/>
    </source>
</evidence>
<proteinExistence type="predicted"/>
<name>A0A2A6FEG7_9HYPH</name>
<dbReference type="AlphaFoldDB" id="A0A2A6FEG7"/>
<evidence type="ECO:0000313" key="2">
    <source>
        <dbReference type="EMBL" id="PDQ20115.1"/>
    </source>
</evidence>
<evidence type="ECO:0000256" key="1">
    <source>
        <dbReference type="SAM" id="MobiDB-lite"/>
    </source>
</evidence>
<feature type="region of interest" description="Disordered" evidence="1">
    <location>
        <begin position="622"/>
        <end position="668"/>
    </location>
</feature>
<reference evidence="2 3" key="1">
    <citation type="submission" date="2017-09" db="EMBL/GenBank/DDBJ databases">
        <title>Mesorhizobum sanjuanii sp. nov. isolated from nodules of Lotus tenuis in saline-alkaline lowlands of Flooding Pampa.</title>
        <authorList>
            <person name="Sannazzaro A.I."/>
            <person name="Torres Tejerizo G.A."/>
            <person name="Fontana F."/>
            <person name="Cumpa Velazquez L.M."/>
            <person name="Hansen L."/>
            <person name="Pistorio M."/>
            <person name="Estrella M.J."/>
        </authorList>
    </citation>
    <scope>NUCLEOTIDE SEQUENCE [LARGE SCALE GENOMIC DNA]</scope>
    <source>
        <strain evidence="2 3">BSA136</strain>
    </source>
</reference>
<dbReference type="EMBL" id="NWQG01000095">
    <property type="protein sequence ID" value="PDQ20115.1"/>
    <property type="molecule type" value="Genomic_DNA"/>
</dbReference>
<accession>A0A2A6FEG7</accession>
<organism evidence="2 3">
    <name type="scientific">Mesorhizobium sanjuanii</name>
    <dbReference type="NCBI Taxonomy" id="2037900"/>
    <lineage>
        <taxon>Bacteria</taxon>
        <taxon>Pseudomonadati</taxon>
        <taxon>Pseudomonadota</taxon>
        <taxon>Alphaproteobacteria</taxon>
        <taxon>Hyphomicrobiales</taxon>
        <taxon>Phyllobacteriaceae</taxon>
        <taxon>Mesorhizobium</taxon>
    </lineage>
</organism>
<dbReference type="RefSeq" id="WP_097574738.1">
    <property type="nucleotide sequence ID" value="NZ_NWQG01000095.1"/>
</dbReference>
<sequence length="1095" mass="121181">MELPLKACWNAEDVSRIISNEALEGHEGVFLATHTPIAGFSVSGSHAGEIEEPTEEAVLWTLSDPGRRHAFCVVQGEPGSGKSHLIRWLSVNWLEGRDVKLLLQRADGSLEGALRQLRECLPAEFQELFDKLGRPQKATAQGRARQLLGNLASSAHPDHFDPPLGDQEWCKTNRPDQLLSYLHLRDNWTGPSRILRLMDGRGAADSDSRNSQSASFNLFDMEELADCCAGIANSSVSLGAERLALRLTGEAATIEDLKNAGWSAEEIEREKATELPASMALMNALNRRRNDAVQSLIGVSAAGLKSLFRQIREVLAARGQRLVLLLEDITTWEGFDDSLTDVLVTNAETRGGDGESDMCPLISVVGITPKYRKDLAGNYLGRITHEISLGLAQHEGDLQDVATLRDEAMRHNFVARYLAAIRTGDAGLKAWRERRREDPDLPPPNRCEACPVQEGCHAVFGKIDGIGLFPFTADAFGRFYDALNERDSGMTWKTPRGILQAVLSPNLAQPQAIETGAFPTPLMESHSLRPETRLLSAQLNRMVEVGLEGNQRDQARMRRVLAYWGDPNRADVTRLDNGQRAFARVPEGVFTAFHLPWIGSDMTTVRQEPLRVVPVERPTDVVPELVQTPAQGQDPVTQRDPPRRPTQVEPPPSRRNAPNRSMLERARDQVRAWRESGAIESPKEMNDRLYEIVCAIDPRRIGLDPHSFKRLFTQEQVKIEGTGPSQRSYFSVTRADWAVAGLEAYLELSLNKAIESGAAAFNGQALALMMRRLEALARDYADRRLSRLSDGSRWSPVAACVQVLLARAWLRGTVAADAPPNEQMRAILSDEKDAKSDPMARCEPWQKYLNITDSNRLHASLREGLREMLGTPQGDSKNFGLADVSLAAGAIRRLRDTLRFDLLPGDAIDTGVKEFDKVREIIASFEGGLTRIVRVEKSMIIQRAQTLLVNLRGRSIEDHLSRIDQVVDAVSAQLRSAETARVAQWKQEYNRIKPRLLAGAPASVEQLLLDVEGDAQTAVDHAATIAWLARAPARDLEELRLLSQTGEDIIEKLLIHVRECVAEGAGKLSLSSIHQLGVKLATALNPSHRNSPEVV</sequence>